<evidence type="ECO:0000313" key="2">
    <source>
        <dbReference type="EMBL" id="MBW6532073.1"/>
    </source>
</evidence>
<accession>A0ABS7BR51</accession>
<organism evidence="2 3">
    <name type="scientific">Sphingomonas citri</name>
    <dbReference type="NCBI Taxonomy" id="2862499"/>
    <lineage>
        <taxon>Bacteria</taxon>
        <taxon>Pseudomonadati</taxon>
        <taxon>Pseudomonadota</taxon>
        <taxon>Alphaproteobacteria</taxon>
        <taxon>Sphingomonadales</taxon>
        <taxon>Sphingomonadaceae</taxon>
        <taxon>Sphingomonas</taxon>
    </lineage>
</organism>
<dbReference type="EMBL" id="JAHXZN010000005">
    <property type="protein sequence ID" value="MBW6532073.1"/>
    <property type="molecule type" value="Genomic_DNA"/>
</dbReference>
<keyword evidence="1" id="KW-0732">Signal</keyword>
<protein>
    <recommendedName>
        <fullName evidence="4">Homogentisate 1,2-dioxygenase</fullName>
    </recommendedName>
</protein>
<gene>
    <name evidence="2" type="ORF">KZ820_15130</name>
</gene>
<reference evidence="2 3" key="1">
    <citation type="submission" date="2021-07" db="EMBL/GenBank/DDBJ databases">
        <title>Sphingomonas sp.</title>
        <authorList>
            <person name="Feng G."/>
            <person name="Li J."/>
            <person name="Pan M."/>
        </authorList>
    </citation>
    <scope>NUCLEOTIDE SEQUENCE [LARGE SCALE GENOMIC DNA]</scope>
    <source>
        <strain evidence="2 3">RRHST34</strain>
    </source>
</reference>
<feature type="signal peptide" evidence="1">
    <location>
        <begin position="1"/>
        <end position="24"/>
    </location>
</feature>
<evidence type="ECO:0000313" key="3">
    <source>
        <dbReference type="Proteomes" id="UP000759103"/>
    </source>
</evidence>
<evidence type="ECO:0000256" key="1">
    <source>
        <dbReference type="SAM" id="SignalP"/>
    </source>
</evidence>
<name>A0ABS7BR51_9SPHN</name>
<feature type="chain" id="PRO_5047448842" description="Homogentisate 1,2-dioxygenase" evidence="1">
    <location>
        <begin position="25"/>
        <end position="182"/>
    </location>
</feature>
<keyword evidence="3" id="KW-1185">Reference proteome</keyword>
<comment type="caution">
    <text evidence="2">The sequence shown here is derived from an EMBL/GenBank/DDBJ whole genome shotgun (WGS) entry which is preliminary data.</text>
</comment>
<dbReference type="Proteomes" id="UP000759103">
    <property type="component" value="Unassembled WGS sequence"/>
</dbReference>
<evidence type="ECO:0008006" key="4">
    <source>
        <dbReference type="Google" id="ProtNLM"/>
    </source>
</evidence>
<proteinExistence type="predicted"/>
<sequence>MEPRMSTVSLLIPLLVAAAPMAQAPGAEPAADQRCSVSRPPLPAGLTGWARRAPLAAGTSTRSAPVIVVGHGTDLRLAPVEQVTPAVTPQREPDMGETAGLALFQVARPGTYRVALGDAAWIDVVRAGRALAASAHGHGPACSGIRKMVDFQLESGRYVLQLSGTKASSLPVMIARAPRVAA</sequence>